<reference evidence="1" key="2">
    <citation type="submission" date="2020-11" db="EMBL/GenBank/DDBJ databases">
        <authorList>
            <person name="McCartney M.A."/>
            <person name="Auch B."/>
            <person name="Kono T."/>
            <person name="Mallez S."/>
            <person name="Becker A."/>
            <person name="Gohl D.M."/>
            <person name="Silverstein K.A.T."/>
            <person name="Koren S."/>
            <person name="Bechman K.B."/>
            <person name="Herman A."/>
            <person name="Abrahante J.E."/>
            <person name="Garbe J."/>
        </authorList>
    </citation>
    <scope>NUCLEOTIDE SEQUENCE</scope>
    <source>
        <strain evidence="1">Duluth1</strain>
        <tissue evidence="1">Whole animal</tissue>
    </source>
</reference>
<keyword evidence="2" id="KW-1185">Reference proteome</keyword>
<dbReference type="EMBL" id="JAIWYP010000008">
    <property type="protein sequence ID" value="KAH3786166.1"/>
    <property type="molecule type" value="Genomic_DNA"/>
</dbReference>
<dbReference type="Proteomes" id="UP000828390">
    <property type="component" value="Unassembled WGS sequence"/>
</dbReference>
<evidence type="ECO:0000313" key="1">
    <source>
        <dbReference type="EMBL" id="KAH3786166.1"/>
    </source>
</evidence>
<proteinExistence type="predicted"/>
<reference evidence="1" key="1">
    <citation type="journal article" date="2019" name="bioRxiv">
        <title>The Genome of the Zebra Mussel, Dreissena polymorpha: A Resource for Invasive Species Research.</title>
        <authorList>
            <person name="McCartney M.A."/>
            <person name="Auch B."/>
            <person name="Kono T."/>
            <person name="Mallez S."/>
            <person name="Zhang Y."/>
            <person name="Obille A."/>
            <person name="Becker A."/>
            <person name="Abrahante J.E."/>
            <person name="Garbe J."/>
            <person name="Badalamenti J.P."/>
            <person name="Herman A."/>
            <person name="Mangelson H."/>
            <person name="Liachko I."/>
            <person name="Sullivan S."/>
            <person name="Sone E.D."/>
            <person name="Koren S."/>
            <person name="Silverstein K.A.T."/>
            <person name="Beckman K.B."/>
            <person name="Gohl D.M."/>
        </authorList>
    </citation>
    <scope>NUCLEOTIDE SEQUENCE</scope>
    <source>
        <strain evidence="1">Duluth1</strain>
        <tissue evidence="1">Whole animal</tissue>
    </source>
</reference>
<comment type="caution">
    <text evidence="1">The sequence shown here is derived from an EMBL/GenBank/DDBJ whole genome shotgun (WGS) entry which is preliminary data.</text>
</comment>
<gene>
    <name evidence="1" type="ORF">DPMN_164269</name>
</gene>
<organism evidence="1 2">
    <name type="scientific">Dreissena polymorpha</name>
    <name type="common">Zebra mussel</name>
    <name type="synonym">Mytilus polymorpha</name>
    <dbReference type="NCBI Taxonomy" id="45954"/>
    <lineage>
        <taxon>Eukaryota</taxon>
        <taxon>Metazoa</taxon>
        <taxon>Spiralia</taxon>
        <taxon>Lophotrochozoa</taxon>
        <taxon>Mollusca</taxon>
        <taxon>Bivalvia</taxon>
        <taxon>Autobranchia</taxon>
        <taxon>Heteroconchia</taxon>
        <taxon>Euheterodonta</taxon>
        <taxon>Imparidentia</taxon>
        <taxon>Neoheterodontei</taxon>
        <taxon>Myida</taxon>
        <taxon>Dreissenoidea</taxon>
        <taxon>Dreissenidae</taxon>
        <taxon>Dreissena</taxon>
    </lineage>
</organism>
<dbReference type="AlphaFoldDB" id="A0A9D4EUT9"/>
<evidence type="ECO:0000313" key="2">
    <source>
        <dbReference type="Proteomes" id="UP000828390"/>
    </source>
</evidence>
<name>A0A9D4EUT9_DREPO</name>
<accession>A0A9D4EUT9</accession>
<protein>
    <submittedName>
        <fullName evidence="1">Uncharacterized protein</fullName>
    </submittedName>
</protein>
<sequence>MIDLKNCLTAKEPDAGGYRDIFMKWAYPAVSRARYLSKYFLDNIQGEDKNIIQLAAELSRCNLTAMDIMANDSIELMSDGM</sequence>